<dbReference type="InterPro" id="IPR011042">
    <property type="entry name" value="6-blade_b-propeller_TolB-like"/>
</dbReference>
<dbReference type="RefSeq" id="WP_197680398.1">
    <property type="nucleotide sequence ID" value="NZ_LT629799.1"/>
</dbReference>
<proteinExistence type="predicted"/>
<dbReference type="Pfam" id="PF22807">
    <property type="entry name" value="TrAA12"/>
    <property type="match status" value="1"/>
</dbReference>
<feature type="signal peptide" evidence="1">
    <location>
        <begin position="1"/>
        <end position="36"/>
    </location>
</feature>
<dbReference type="Gene3D" id="2.120.10.30">
    <property type="entry name" value="TolB, C-terminal domain"/>
    <property type="match status" value="1"/>
</dbReference>
<dbReference type="Proteomes" id="UP000198825">
    <property type="component" value="Chromosome I"/>
</dbReference>
<organism evidence="3 4">
    <name type="scientific">Microlunatus sagamiharensis</name>
    <dbReference type="NCBI Taxonomy" id="546874"/>
    <lineage>
        <taxon>Bacteria</taxon>
        <taxon>Bacillati</taxon>
        <taxon>Actinomycetota</taxon>
        <taxon>Actinomycetes</taxon>
        <taxon>Propionibacteriales</taxon>
        <taxon>Propionibacteriaceae</taxon>
        <taxon>Microlunatus</taxon>
    </lineage>
</organism>
<dbReference type="InterPro" id="IPR054539">
    <property type="entry name" value="Beta-prop_PDH"/>
</dbReference>
<sequence length="455" mass="47839">MPLPARLRPAVPLASAALLAALTLPALPGLSTSAVAAPTRPAAPAAFSTQSVRISVPSAIDSAPFDRARSVTVPTGWTVSVVARPKKARLEIPTPDGRLLVSRPSDGLITRLTPNKRGYPTSSTLVKGLRQPHGMAFDGSTLYVAESHRIDRYTYKDGKVGSRTTVLSGLPDSKSKDLKGAYAHALKSVAVGPDHALYVSIGSQANVSPADRSSKPQRASILRVDPATGKYTTFARGVRNGTGLAVAPDGALWTAVNNRDNVAYPYHRDWGTDGSDDYGKVMASYVNDHPLEPLARLSAGRDLGWPYCNPDPDVQPGVAGSAFDYSDRGFVRDVQTNANGSKLDCSALPPVEQGLPAHSAPLGLSFTRESLPGVGSGALVGVHGSWNRKPPRAPEVAFFPYANGGLGDQQTLMSGFQDANGNRWGRPVAAVQGADGAVYVSDDYANAVYRLAPPA</sequence>
<dbReference type="AlphaFoldDB" id="A0A1H2MGV3"/>
<dbReference type="PANTHER" id="PTHR33546:SF1">
    <property type="entry name" value="LARGE, MULTIFUNCTIONAL SECRETED PROTEIN"/>
    <property type="match status" value="1"/>
</dbReference>
<dbReference type="EMBL" id="LT629799">
    <property type="protein sequence ID" value="SDU92314.1"/>
    <property type="molecule type" value="Genomic_DNA"/>
</dbReference>
<keyword evidence="1" id="KW-0732">Signal</keyword>
<evidence type="ECO:0000313" key="3">
    <source>
        <dbReference type="EMBL" id="SDU92314.1"/>
    </source>
</evidence>
<reference evidence="4" key="1">
    <citation type="submission" date="2016-10" db="EMBL/GenBank/DDBJ databases">
        <authorList>
            <person name="Varghese N."/>
            <person name="Submissions S."/>
        </authorList>
    </citation>
    <scope>NUCLEOTIDE SEQUENCE [LARGE SCALE GENOMIC DNA]</scope>
    <source>
        <strain evidence="4">DSM 21743</strain>
    </source>
</reference>
<protein>
    <submittedName>
        <fullName evidence="3">Glucose/arabinose dehydrogenase, beta-propeller fold</fullName>
    </submittedName>
</protein>
<evidence type="ECO:0000313" key="4">
    <source>
        <dbReference type="Proteomes" id="UP000198825"/>
    </source>
</evidence>
<accession>A0A1H2MGV3</accession>
<name>A0A1H2MGV3_9ACTN</name>
<evidence type="ECO:0000259" key="2">
    <source>
        <dbReference type="Pfam" id="PF22807"/>
    </source>
</evidence>
<dbReference type="PANTHER" id="PTHR33546">
    <property type="entry name" value="LARGE, MULTIFUNCTIONAL SECRETED PROTEIN-RELATED"/>
    <property type="match status" value="1"/>
</dbReference>
<gene>
    <name evidence="3" type="ORF">SAMN04488544_2029</name>
</gene>
<evidence type="ECO:0000256" key="1">
    <source>
        <dbReference type="SAM" id="SignalP"/>
    </source>
</evidence>
<dbReference type="InterPro" id="IPR011041">
    <property type="entry name" value="Quinoprot_gluc/sorb_DH_b-prop"/>
</dbReference>
<keyword evidence="4" id="KW-1185">Reference proteome</keyword>
<dbReference type="SUPFAM" id="SSF50952">
    <property type="entry name" value="Soluble quinoprotein glucose dehydrogenase"/>
    <property type="match status" value="1"/>
</dbReference>
<dbReference type="STRING" id="546874.SAMN04488544_2029"/>
<feature type="domain" description="Pyrroloquinoline quinone-dependent pyranose dehydrogenase beta-propeller" evidence="2">
    <location>
        <begin position="72"/>
        <end position="449"/>
    </location>
</feature>
<feature type="chain" id="PRO_5009280368" evidence="1">
    <location>
        <begin position="37"/>
        <end position="455"/>
    </location>
</feature>